<dbReference type="EMBL" id="AP022612">
    <property type="protein sequence ID" value="BBZ35399.1"/>
    <property type="molecule type" value="Genomic_DNA"/>
</dbReference>
<sequence length="44" mass="4846">MRADEGDESIEELAKDAGKAQQKLEDTVDEKPGCGHVKPPHRET</sequence>
<evidence type="ECO:0000313" key="2">
    <source>
        <dbReference type="EMBL" id="BBZ35399.1"/>
    </source>
</evidence>
<proteinExistence type="predicted"/>
<protein>
    <submittedName>
        <fullName evidence="2">Uncharacterized protein</fullName>
    </submittedName>
</protein>
<feature type="compositionally biased region" description="Acidic residues" evidence="1">
    <location>
        <begin position="1"/>
        <end position="11"/>
    </location>
</feature>
<gene>
    <name evidence="2" type="ORF">MCNF_40040</name>
</gene>
<reference evidence="2" key="1">
    <citation type="journal article" date="2019" name="Emerg. Microbes Infect.">
        <title>Comprehensive subspecies identification of 175 nontuberculous mycobacteria species based on 7547 genomic profiles.</title>
        <authorList>
            <person name="Matsumoto Y."/>
            <person name="Kinjo T."/>
            <person name="Motooka D."/>
            <person name="Nabeya D."/>
            <person name="Jung N."/>
            <person name="Uechi K."/>
            <person name="Horii T."/>
            <person name="Iida T."/>
            <person name="Fujita J."/>
            <person name="Nakamura S."/>
        </authorList>
    </citation>
    <scope>NUCLEOTIDE SEQUENCE [LARGE SCALE GENOMIC DNA]</scope>
    <source>
        <strain evidence="2">JCM 13671</strain>
    </source>
</reference>
<name>A0A7I7Y1F4_9MYCO</name>
<feature type="compositionally biased region" description="Basic and acidic residues" evidence="1">
    <location>
        <begin position="12"/>
        <end position="33"/>
    </location>
</feature>
<dbReference type="RefSeq" id="WP_264016714.1">
    <property type="nucleotide sequence ID" value="NZ_AP022612.1"/>
</dbReference>
<feature type="region of interest" description="Disordered" evidence="1">
    <location>
        <begin position="1"/>
        <end position="44"/>
    </location>
</feature>
<dbReference type="Proteomes" id="UP000466931">
    <property type="component" value="Chromosome"/>
</dbReference>
<evidence type="ECO:0000313" key="3">
    <source>
        <dbReference type="Proteomes" id="UP000466931"/>
    </source>
</evidence>
<accession>A0A7I7Y1F4</accession>
<keyword evidence="3" id="KW-1185">Reference proteome</keyword>
<reference evidence="2" key="2">
    <citation type="submission" date="2020-02" db="EMBL/GenBank/DDBJ databases">
        <authorList>
            <person name="Matsumoto Y."/>
            <person name="Motooka D."/>
            <person name="Nakamura S."/>
        </authorList>
    </citation>
    <scope>NUCLEOTIDE SEQUENCE</scope>
    <source>
        <strain evidence="2">JCM 13671</strain>
    </source>
</reference>
<organism evidence="2 3">
    <name type="scientific">Mycolicibacterium confluentis</name>
    <dbReference type="NCBI Taxonomy" id="28047"/>
    <lineage>
        <taxon>Bacteria</taxon>
        <taxon>Bacillati</taxon>
        <taxon>Actinomycetota</taxon>
        <taxon>Actinomycetes</taxon>
        <taxon>Mycobacteriales</taxon>
        <taxon>Mycobacteriaceae</taxon>
        <taxon>Mycolicibacterium</taxon>
    </lineage>
</organism>
<evidence type="ECO:0000256" key="1">
    <source>
        <dbReference type="SAM" id="MobiDB-lite"/>
    </source>
</evidence>
<dbReference type="AlphaFoldDB" id="A0A7I7Y1F4"/>